<evidence type="ECO:0000313" key="3">
    <source>
        <dbReference type="Proteomes" id="UP000198619"/>
    </source>
</evidence>
<organism evidence="2 3">
    <name type="scientific">Clostridium frigidicarnis</name>
    <dbReference type="NCBI Taxonomy" id="84698"/>
    <lineage>
        <taxon>Bacteria</taxon>
        <taxon>Bacillati</taxon>
        <taxon>Bacillota</taxon>
        <taxon>Clostridia</taxon>
        <taxon>Eubacteriales</taxon>
        <taxon>Clostridiaceae</taxon>
        <taxon>Clostridium</taxon>
    </lineage>
</organism>
<dbReference type="Proteomes" id="UP000198619">
    <property type="component" value="Unassembled WGS sequence"/>
</dbReference>
<feature type="transmembrane region" description="Helical" evidence="1">
    <location>
        <begin position="12"/>
        <end position="30"/>
    </location>
</feature>
<dbReference type="InterPro" id="IPR021215">
    <property type="entry name" value="DUF2752"/>
</dbReference>
<sequence length="134" mass="15593">MIYDKNIEKLKSLVILLVIGFLSYIYVINTGKSICIFYNIFGIPCPACGMTRAMINLFKFNIREAFRYNPLFIVLFIIPLAFINNKKKLNISIIIIFIAVWIVRMCLMFPDINPMIFNENAVIPIIIKFLKNSF</sequence>
<dbReference type="AlphaFoldDB" id="A0A1I1AS92"/>
<protein>
    <recommendedName>
        <fullName evidence="4">DUF2752 domain-containing protein</fullName>
    </recommendedName>
</protein>
<dbReference type="Pfam" id="PF10825">
    <property type="entry name" value="DUF2752"/>
    <property type="match status" value="1"/>
</dbReference>
<keyword evidence="3" id="KW-1185">Reference proteome</keyword>
<feature type="transmembrane region" description="Helical" evidence="1">
    <location>
        <begin position="36"/>
        <end position="58"/>
    </location>
</feature>
<proteinExistence type="predicted"/>
<reference evidence="2 3" key="1">
    <citation type="submission" date="2016-10" db="EMBL/GenBank/DDBJ databases">
        <authorList>
            <person name="de Groot N.N."/>
        </authorList>
    </citation>
    <scope>NUCLEOTIDE SEQUENCE [LARGE SCALE GENOMIC DNA]</scope>
    <source>
        <strain evidence="2 3">DSM 12271</strain>
    </source>
</reference>
<dbReference type="EMBL" id="FOKI01000041">
    <property type="protein sequence ID" value="SFB39348.1"/>
    <property type="molecule type" value="Genomic_DNA"/>
</dbReference>
<evidence type="ECO:0008006" key="4">
    <source>
        <dbReference type="Google" id="ProtNLM"/>
    </source>
</evidence>
<keyword evidence="1" id="KW-1133">Transmembrane helix</keyword>
<accession>A0A1I1AS92</accession>
<keyword evidence="1" id="KW-0812">Transmembrane</keyword>
<evidence type="ECO:0000256" key="1">
    <source>
        <dbReference type="SAM" id="Phobius"/>
    </source>
</evidence>
<keyword evidence="1" id="KW-0472">Membrane</keyword>
<dbReference type="STRING" id="84698.SAMN04488528_104112"/>
<gene>
    <name evidence="2" type="ORF">SAMN04488528_104112</name>
</gene>
<name>A0A1I1AS92_9CLOT</name>
<dbReference type="RefSeq" id="WP_207647690.1">
    <property type="nucleotide sequence ID" value="NZ_FOKI01000041.1"/>
</dbReference>
<feature type="transmembrane region" description="Helical" evidence="1">
    <location>
        <begin position="65"/>
        <end position="83"/>
    </location>
</feature>
<evidence type="ECO:0000313" key="2">
    <source>
        <dbReference type="EMBL" id="SFB39348.1"/>
    </source>
</evidence>
<feature type="transmembrane region" description="Helical" evidence="1">
    <location>
        <begin position="89"/>
        <end position="107"/>
    </location>
</feature>